<reference evidence="4" key="1">
    <citation type="journal article" date="2001" name="Int. J. Syst. Evol. Microbiol.">
        <title>Methanofollis aquaemaris sp. nov., a methanogen isolated from an aquaculture fish pond.</title>
        <authorList>
            <person name="Lai M.C."/>
            <person name="Chen S.C."/>
        </authorList>
    </citation>
    <scope>NUCLEOTIDE SEQUENCE</scope>
    <source>
        <strain evidence="4">N2F9704</strain>
    </source>
</reference>
<dbReference type="Proteomes" id="UP001042704">
    <property type="component" value="Chromosome"/>
</dbReference>
<dbReference type="SUPFAM" id="SSF52540">
    <property type="entry name" value="P-loop containing nucleoside triphosphate hydrolases"/>
    <property type="match status" value="1"/>
</dbReference>
<dbReference type="KEGG" id="maqe:RJ40_04805"/>
<reference evidence="4" key="2">
    <citation type="submission" date="2019-02" db="EMBL/GenBank/DDBJ databases">
        <authorList>
            <person name="Chen S.-C."/>
            <person name="Chien H.-H."/>
            <person name="Lai M.-C."/>
        </authorList>
    </citation>
    <scope>NUCLEOTIDE SEQUENCE</scope>
    <source>
        <strain evidence="4">N2F9704</strain>
    </source>
</reference>
<organism evidence="4 5">
    <name type="scientific">Methanofollis aquaemaris</name>
    <dbReference type="NCBI Taxonomy" id="126734"/>
    <lineage>
        <taxon>Archaea</taxon>
        <taxon>Methanobacteriati</taxon>
        <taxon>Methanobacteriota</taxon>
        <taxon>Stenosarchaea group</taxon>
        <taxon>Methanomicrobia</taxon>
        <taxon>Methanomicrobiales</taxon>
        <taxon>Methanomicrobiaceae</taxon>
        <taxon>Methanofollis</taxon>
    </lineage>
</organism>
<protein>
    <submittedName>
        <fullName evidence="4">Carbon monoxide dehydrogenase</fullName>
    </submittedName>
</protein>
<keyword evidence="2" id="KW-0067">ATP-binding</keyword>
<dbReference type="GO" id="GO:0016887">
    <property type="term" value="F:ATP hydrolysis activity"/>
    <property type="evidence" value="ECO:0007669"/>
    <property type="project" value="TreeGrafter"/>
</dbReference>
<evidence type="ECO:0000259" key="3">
    <source>
        <dbReference type="Pfam" id="PF01656"/>
    </source>
</evidence>
<accession>A0A8A3S576</accession>
<dbReference type="GO" id="GO:0005829">
    <property type="term" value="C:cytosol"/>
    <property type="evidence" value="ECO:0007669"/>
    <property type="project" value="TreeGrafter"/>
</dbReference>
<dbReference type="PANTHER" id="PTHR43384">
    <property type="entry name" value="SEPTUM SITE-DETERMINING PROTEIN MIND HOMOLOG, CHLOROPLASTIC-RELATED"/>
    <property type="match status" value="1"/>
</dbReference>
<evidence type="ECO:0000256" key="1">
    <source>
        <dbReference type="ARBA" id="ARBA00022741"/>
    </source>
</evidence>
<dbReference type="AlphaFoldDB" id="A0A8A3S576"/>
<keyword evidence="1" id="KW-0547">Nucleotide-binding</keyword>
<dbReference type="Pfam" id="PF01656">
    <property type="entry name" value="CbiA"/>
    <property type="match status" value="1"/>
</dbReference>
<evidence type="ECO:0000313" key="4">
    <source>
        <dbReference type="EMBL" id="QSZ66860.1"/>
    </source>
</evidence>
<dbReference type="GO" id="GO:0051782">
    <property type="term" value="P:negative regulation of cell division"/>
    <property type="evidence" value="ECO:0007669"/>
    <property type="project" value="TreeGrafter"/>
</dbReference>
<dbReference type="InterPro" id="IPR027417">
    <property type="entry name" value="P-loop_NTPase"/>
</dbReference>
<dbReference type="InterPro" id="IPR050625">
    <property type="entry name" value="ParA/MinD_ATPase"/>
</dbReference>
<evidence type="ECO:0000256" key="2">
    <source>
        <dbReference type="ARBA" id="ARBA00022840"/>
    </source>
</evidence>
<dbReference type="GO" id="GO:0009898">
    <property type="term" value="C:cytoplasmic side of plasma membrane"/>
    <property type="evidence" value="ECO:0007669"/>
    <property type="project" value="TreeGrafter"/>
</dbReference>
<feature type="domain" description="CobQ/CobB/MinD/ParA nucleotide binding" evidence="3">
    <location>
        <begin position="40"/>
        <end position="219"/>
    </location>
</feature>
<sequence>MEPGVEIMIEKDGVQRAFDVMRGGVREEERGLRLLVTGRVGTGRTALVALLAHLFVMQGMEVLAVDADPERRLAASLGCLPGIEFVPPSWHEGGVEEDTGGTGMLLHLRPRVSDALERCGMRLGERLTLFVADGVGEFGNTGLGGTISEFVRRTEGVVLLDTLAGVEHLGRAVAEGFSRALVVADPSQSALSVALRAADFARTLGIGDIHLVVNRVCGETDLEEVGRSVGPCHLFSTITYLPYDEAVCRTGPAVTPLLGEETAFMAGVRGICRVLTIR</sequence>
<dbReference type="InterPro" id="IPR002586">
    <property type="entry name" value="CobQ/CobB/MinD/ParA_Nub-bd_dom"/>
</dbReference>
<dbReference type="GO" id="GO:0005524">
    <property type="term" value="F:ATP binding"/>
    <property type="evidence" value="ECO:0007669"/>
    <property type="project" value="UniProtKB-KW"/>
</dbReference>
<dbReference type="PANTHER" id="PTHR43384:SF6">
    <property type="entry name" value="SEPTUM SITE-DETERMINING PROTEIN MIND HOMOLOG, CHLOROPLASTIC"/>
    <property type="match status" value="1"/>
</dbReference>
<evidence type="ECO:0000313" key="5">
    <source>
        <dbReference type="Proteomes" id="UP001042704"/>
    </source>
</evidence>
<proteinExistence type="predicted"/>
<gene>
    <name evidence="4" type="ORF">RJ40_04805</name>
</gene>
<dbReference type="Gene3D" id="3.40.50.300">
    <property type="entry name" value="P-loop containing nucleotide triphosphate hydrolases"/>
    <property type="match status" value="1"/>
</dbReference>
<name>A0A8A3S576_9EURY</name>
<keyword evidence="5" id="KW-1185">Reference proteome</keyword>
<dbReference type="EMBL" id="CP036172">
    <property type="protein sequence ID" value="QSZ66860.1"/>
    <property type="molecule type" value="Genomic_DNA"/>
</dbReference>